<evidence type="ECO:0000256" key="6">
    <source>
        <dbReference type="ARBA" id="ARBA00022989"/>
    </source>
</evidence>
<keyword evidence="6" id="KW-1133">Transmembrane helix</keyword>
<dbReference type="GO" id="GO:0016705">
    <property type="term" value="F:oxidoreductase activity, acting on paired donors, with incorporation or reduction of molecular oxygen"/>
    <property type="evidence" value="ECO:0007669"/>
    <property type="project" value="InterPro"/>
</dbReference>
<evidence type="ECO:0000256" key="7">
    <source>
        <dbReference type="ARBA" id="ARBA00023002"/>
    </source>
</evidence>
<dbReference type="Proteomes" id="UP001202328">
    <property type="component" value="Unassembled WGS sequence"/>
</dbReference>
<evidence type="ECO:0000256" key="1">
    <source>
        <dbReference type="ARBA" id="ARBA00004370"/>
    </source>
</evidence>
<sequence>MSVAELVTAFILVDSTCFSRYLLFTLIKFLHKSQGIKGHSYKLFHGNTKEMFDMRRESMSRPPMNLKTFLTWYGARAQLIVTETDLIKHILNNRDGSFTKRKIDGFIKKIFGDGLVTNRGEKWIRSRKLADHAFHAERLKVYTLYISVNFSKLALPGFSKLVEIVIPANTELVIPPLAPYYDSTIWGEDVHFFKPESLSEVCVSLMFAMHEMKITLAMILRRCSFTFPPAYIHSSVQGLNSWHIMEIRSFSTPCDILLKT</sequence>
<evidence type="ECO:0000256" key="8">
    <source>
        <dbReference type="ARBA" id="ARBA00023004"/>
    </source>
</evidence>
<keyword evidence="4" id="KW-0812">Transmembrane</keyword>
<keyword evidence="3" id="KW-0349">Heme</keyword>
<comment type="similarity">
    <text evidence="2">Belongs to the cytochrome P450 family.</text>
</comment>
<evidence type="ECO:0000256" key="5">
    <source>
        <dbReference type="ARBA" id="ARBA00022723"/>
    </source>
</evidence>
<accession>A0AAD4TCH2</accession>
<evidence type="ECO:0008006" key="13">
    <source>
        <dbReference type="Google" id="ProtNLM"/>
    </source>
</evidence>
<dbReference type="PANTHER" id="PTHR24282:SF211">
    <property type="entry name" value="CYTOCHROME P450-RELATED"/>
    <property type="match status" value="1"/>
</dbReference>
<proteinExistence type="inferred from homology"/>
<dbReference type="InterPro" id="IPR036396">
    <property type="entry name" value="Cyt_P450_sf"/>
</dbReference>
<dbReference type="GO" id="GO:0004497">
    <property type="term" value="F:monooxygenase activity"/>
    <property type="evidence" value="ECO:0007669"/>
    <property type="project" value="UniProtKB-KW"/>
</dbReference>
<dbReference type="EMBL" id="JAJJMB010002020">
    <property type="protein sequence ID" value="KAI3954139.1"/>
    <property type="molecule type" value="Genomic_DNA"/>
</dbReference>
<dbReference type="GO" id="GO:0016020">
    <property type="term" value="C:membrane"/>
    <property type="evidence" value="ECO:0007669"/>
    <property type="project" value="UniProtKB-SubCell"/>
</dbReference>
<dbReference type="SUPFAM" id="SSF48264">
    <property type="entry name" value="Cytochrome P450"/>
    <property type="match status" value="2"/>
</dbReference>
<dbReference type="PANTHER" id="PTHR24282">
    <property type="entry name" value="CYTOCHROME P450 FAMILY MEMBER"/>
    <property type="match status" value="1"/>
</dbReference>
<evidence type="ECO:0000256" key="4">
    <source>
        <dbReference type="ARBA" id="ARBA00022692"/>
    </source>
</evidence>
<keyword evidence="9" id="KW-0503">Monooxygenase</keyword>
<dbReference type="GO" id="GO:0005506">
    <property type="term" value="F:iron ion binding"/>
    <property type="evidence" value="ECO:0007669"/>
    <property type="project" value="InterPro"/>
</dbReference>
<keyword evidence="7" id="KW-0560">Oxidoreductase</keyword>
<comment type="caution">
    <text evidence="11">The sequence shown here is derived from an EMBL/GenBank/DDBJ whole genome shotgun (WGS) entry which is preliminary data.</text>
</comment>
<keyword evidence="8" id="KW-0408">Iron</keyword>
<dbReference type="AlphaFoldDB" id="A0AAD4TCH2"/>
<gene>
    <name evidence="11" type="ORF">MKW98_017963</name>
</gene>
<comment type="subcellular location">
    <subcellularLocation>
        <location evidence="1">Membrane</location>
    </subcellularLocation>
</comment>
<keyword evidence="10" id="KW-0472">Membrane</keyword>
<dbReference type="Gene3D" id="1.10.630.10">
    <property type="entry name" value="Cytochrome P450"/>
    <property type="match status" value="2"/>
</dbReference>
<name>A0AAD4TCH2_9MAGN</name>
<evidence type="ECO:0000256" key="9">
    <source>
        <dbReference type="ARBA" id="ARBA00023033"/>
    </source>
</evidence>
<protein>
    <recommendedName>
        <fullName evidence="13">Cytochrome P450</fullName>
    </recommendedName>
</protein>
<keyword evidence="12" id="KW-1185">Reference proteome</keyword>
<keyword evidence="5" id="KW-0479">Metal-binding</keyword>
<evidence type="ECO:0000313" key="11">
    <source>
        <dbReference type="EMBL" id="KAI3954139.1"/>
    </source>
</evidence>
<evidence type="ECO:0000256" key="3">
    <source>
        <dbReference type="ARBA" id="ARBA00022617"/>
    </source>
</evidence>
<reference evidence="11" key="1">
    <citation type="submission" date="2022-04" db="EMBL/GenBank/DDBJ databases">
        <title>A functionally conserved STORR gene fusion in Papaver species that diverged 16.8 million years ago.</title>
        <authorList>
            <person name="Catania T."/>
        </authorList>
    </citation>
    <scope>NUCLEOTIDE SEQUENCE</scope>
    <source>
        <strain evidence="11">S-188037</strain>
    </source>
</reference>
<evidence type="ECO:0000256" key="2">
    <source>
        <dbReference type="ARBA" id="ARBA00010617"/>
    </source>
</evidence>
<dbReference type="GO" id="GO:0020037">
    <property type="term" value="F:heme binding"/>
    <property type="evidence" value="ECO:0007669"/>
    <property type="project" value="InterPro"/>
</dbReference>
<dbReference type="InterPro" id="IPR050665">
    <property type="entry name" value="Cytochrome_P450_Monooxygen"/>
</dbReference>
<evidence type="ECO:0000256" key="10">
    <source>
        <dbReference type="ARBA" id="ARBA00023136"/>
    </source>
</evidence>
<evidence type="ECO:0000313" key="12">
    <source>
        <dbReference type="Proteomes" id="UP001202328"/>
    </source>
</evidence>
<organism evidence="11 12">
    <name type="scientific">Papaver atlanticum</name>
    <dbReference type="NCBI Taxonomy" id="357466"/>
    <lineage>
        <taxon>Eukaryota</taxon>
        <taxon>Viridiplantae</taxon>
        <taxon>Streptophyta</taxon>
        <taxon>Embryophyta</taxon>
        <taxon>Tracheophyta</taxon>
        <taxon>Spermatophyta</taxon>
        <taxon>Magnoliopsida</taxon>
        <taxon>Ranunculales</taxon>
        <taxon>Papaveraceae</taxon>
        <taxon>Papaveroideae</taxon>
        <taxon>Papaver</taxon>
    </lineage>
</organism>